<dbReference type="PANTHER" id="PTHR46558">
    <property type="entry name" value="TRACRIPTIONAL REGULATORY PROTEIN-RELATED-RELATED"/>
    <property type="match status" value="1"/>
</dbReference>
<keyword evidence="1" id="KW-0238">DNA-binding</keyword>
<dbReference type="Pfam" id="PF01381">
    <property type="entry name" value="HTH_3"/>
    <property type="match status" value="1"/>
</dbReference>
<reference evidence="3 4" key="1">
    <citation type="submission" date="2022-09" db="EMBL/GenBank/DDBJ databases">
        <authorList>
            <person name="Han X.L."/>
            <person name="Wang Q."/>
            <person name="Lu T."/>
        </authorList>
    </citation>
    <scope>NUCLEOTIDE SEQUENCE [LARGE SCALE GENOMIC DNA]</scope>
    <source>
        <strain evidence="3 4">WQ 127069</strain>
    </source>
</reference>
<dbReference type="PROSITE" id="PS50943">
    <property type="entry name" value="HTH_CROC1"/>
    <property type="match status" value="1"/>
</dbReference>
<dbReference type="Gene3D" id="1.10.260.40">
    <property type="entry name" value="lambda repressor-like DNA-binding domains"/>
    <property type="match status" value="1"/>
</dbReference>
<organism evidence="3 4">
    <name type="scientific">Paenibacillus baimaensis</name>
    <dbReference type="NCBI Taxonomy" id="2982185"/>
    <lineage>
        <taxon>Bacteria</taxon>
        <taxon>Bacillati</taxon>
        <taxon>Bacillota</taxon>
        <taxon>Bacilli</taxon>
        <taxon>Bacillales</taxon>
        <taxon>Paenibacillaceae</taxon>
        <taxon>Paenibacillus</taxon>
    </lineage>
</organism>
<proteinExistence type="predicted"/>
<evidence type="ECO:0000259" key="2">
    <source>
        <dbReference type="PROSITE" id="PS50943"/>
    </source>
</evidence>
<dbReference type="SUPFAM" id="SSF47413">
    <property type="entry name" value="lambda repressor-like DNA-binding domains"/>
    <property type="match status" value="1"/>
</dbReference>
<feature type="domain" description="HTH cro/C1-type" evidence="2">
    <location>
        <begin position="6"/>
        <end position="60"/>
    </location>
</feature>
<dbReference type="EMBL" id="JAOQIO010000023">
    <property type="protein sequence ID" value="MCU6792421.1"/>
    <property type="molecule type" value="Genomic_DNA"/>
</dbReference>
<evidence type="ECO:0000313" key="3">
    <source>
        <dbReference type="EMBL" id="MCU6792421.1"/>
    </source>
</evidence>
<keyword evidence="4" id="KW-1185">Reference proteome</keyword>
<dbReference type="InterPro" id="IPR010982">
    <property type="entry name" value="Lambda_DNA-bd_dom_sf"/>
</dbReference>
<dbReference type="PANTHER" id="PTHR46558:SF11">
    <property type="entry name" value="HTH-TYPE TRANSCRIPTIONAL REGULATOR XRE"/>
    <property type="match status" value="1"/>
</dbReference>
<evidence type="ECO:0000256" key="1">
    <source>
        <dbReference type="ARBA" id="ARBA00023125"/>
    </source>
</evidence>
<dbReference type="SMART" id="SM00530">
    <property type="entry name" value="HTH_XRE"/>
    <property type="match status" value="1"/>
</dbReference>
<sequence>MFGKRLAELRNKLGISQYELAARMKLSRGQIANYEQGTREPDFNTLIALADFFGVSLDNLLGREWCSTEATNESAYITNLDGSKEELTEEEFEYLKGSLHLLRQYDIQMKKKVNHSAL</sequence>
<dbReference type="RefSeq" id="WP_262683812.1">
    <property type="nucleotide sequence ID" value="NZ_JAOQIO010000023.1"/>
</dbReference>
<gene>
    <name evidence="3" type="ORF">OB236_09795</name>
</gene>
<dbReference type="InterPro" id="IPR001387">
    <property type="entry name" value="Cro/C1-type_HTH"/>
</dbReference>
<accession>A0ABT2UCR0</accession>
<protein>
    <submittedName>
        <fullName evidence="3">Helix-turn-helix domain-containing protein</fullName>
    </submittedName>
</protein>
<dbReference type="CDD" id="cd00093">
    <property type="entry name" value="HTH_XRE"/>
    <property type="match status" value="1"/>
</dbReference>
<dbReference type="Proteomes" id="UP001652445">
    <property type="component" value="Unassembled WGS sequence"/>
</dbReference>
<name>A0ABT2UCR0_9BACL</name>
<evidence type="ECO:0000313" key="4">
    <source>
        <dbReference type="Proteomes" id="UP001652445"/>
    </source>
</evidence>
<comment type="caution">
    <text evidence="3">The sequence shown here is derived from an EMBL/GenBank/DDBJ whole genome shotgun (WGS) entry which is preliminary data.</text>
</comment>